<organism evidence="9">
    <name type="scientific">Hyalella azteca</name>
    <name type="common">Amphipod</name>
    <dbReference type="NCBI Taxonomy" id="294128"/>
    <lineage>
        <taxon>Eukaryota</taxon>
        <taxon>Metazoa</taxon>
        <taxon>Ecdysozoa</taxon>
        <taxon>Arthropoda</taxon>
        <taxon>Crustacea</taxon>
        <taxon>Multicrustacea</taxon>
        <taxon>Malacostraca</taxon>
        <taxon>Eumalacostraca</taxon>
        <taxon>Peracarida</taxon>
        <taxon>Amphipoda</taxon>
        <taxon>Senticaudata</taxon>
        <taxon>Talitrida</taxon>
        <taxon>Talitroidea</taxon>
        <taxon>Hyalellidae</taxon>
        <taxon>Hyalella</taxon>
    </lineage>
</organism>
<dbReference type="InterPro" id="IPR045010">
    <property type="entry name" value="MDR_fam"/>
</dbReference>
<dbReference type="GO" id="GO:0047522">
    <property type="term" value="F:15-oxoprostaglandin 13-reductase [NAD(P)+] activity"/>
    <property type="evidence" value="ECO:0007669"/>
    <property type="project" value="UniProtKB-EC"/>
</dbReference>
<dbReference type="SUPFAM" id="SSF50129">
    <property type="entry name" value="GroES-like"/>
    <property type="match status" value="1"/>
</dbReference>
<comment type="catalytic activity">
    <reaction evidence="6">
        <text>13,14-dihydro-15-oxo-PGF2alpha + NADP(+) = 15-oxoprostaglandin F2alpha + NADPH + H(+)</text>
        <dbReference type="Rhea" id="RHEA:50588"/>
        <dbReference type="ChEBI" id="CHEBI:15378"/>
        <dbReference type="ChEBI" id="CHEBI:57783"/>
        <dbReference type="ChEBI" id="CHEBI:58349"/>
        <dbReference type="ChEBI" id="CHEBI:133374"/>
        <dbReference type="ChEBI" id="CHEBI:133409"/>
    </reaction>
    <physiologicalReaction direction="right-to-left" evidence="6">
        <dbReference type="Rhea" id="RHEA:50590"/>
    </physiologicalReaction>
</comment>
<reference evidence="9" key="1">
    <citation type="submission" date="2014-08" db="EMBL/GenBank/DDBJ databases">
        <authorList>
            <person name="Murali S."/>
            <person name="Richards S."/>
            <person name="Bandaranaike D."/>
            <person name="Bellair M."/>
            <person name="Blankenburg K."/>
            <person name="Chao H."/>
            <person name="Dinh H."/>
            <person name="Doddapaneni H."/>
            <person name="Dugan-Rocha S."/>
            <person name="Elkadiri S."/>
            <person name="Gnanaolivu R."/>
            <person name="Hughes D."/>
            <person name="Lee S."/>
            <person name="Li M."/>
            <person name="Ming W."/>
            <person name="Munidasa M."/>
            <person name="Muniz J."/>
            <person name="Nguyen L."/>
            <person name="Osuji N."/>
            <person name="Pu L.-L."/>
            <person name="Puazo M."/>
            <person name="Skinner E."/>
            <person name="Qu C."/>
            <person name="Quiroz J."/>
            <person name="Raj R."/>
            <person name="Weissenberger G."/>
            <person name="Xin Y."/>
            <person name="Zou X."/>
            <person name="Han Y."/>
            <person name="Worley K."/>
            <person name="Muzny D."/>
            <person name="Gibbs R."/>
        </authorList>
    </citation>
    <scope>NUCLEOTIDE SEQUENCE</scope>
    <source>
        <strain evidence="9">HAZT.00-mixed</strain>
        <tissue evidence="9">Whole organism</tissue>
    </source>
</reference>
<dbReference type="OrthoDB" id="809632at2759"/>
<reference evidence="9" key="2">
    <citation type="journal article" date="2018" name="Environ. Sci. Technol.">
        <title>The Toxicogenome of Hyalella azteca: A Model for Sediment Ecotoxicology and Evolutionary Toxicology.</title>
        <authorList>
            <person name="Poynton H.C."/>
            <person name="Hasenbein S."/>
            <person name="Benoit J.B."/>
            <person name="Sepulveda M.S."/>
            <person name="Poelchau M.F."/>
            <person name="Hughes D.S.T."/>
            <person name="Murali S.C."/>
            <person name="Chen S."/>
            <person name="Glastad K.M."/>
            <person name="Goodisman M.A.D."/>
            <person name="Werren J.H."/>
            <person name="Vineis J.H."/>
            <person name="Bowen J.L."/>
            <person name="Friedrich M."/>
            <person name="Jones J."/>
            <person name="Robertson H.M."/>
            <person name="Feyereisen R."/>
            <person name="Mechler-Hickson A."/>
            <person name="Mathers N."/>
            <person name="Lee C.E."/>
            <person name="Colbourne J.K."/>
            <person name="Biales A."/>
            <person name="Johnston J.S."/>
            <person name="Wellborn G.A."/>
            <person name="Rosendale A.J."/>
            <person name="Cridge A.G."/>
            <person name="Munoz-Torres M.C."/>
            <person name="Bain P.A."/>
            <person name="Manny A.R."/>
            <person name="Major K.M."/>
            <person name="Lambert F.N."/>
            <person name="Vulpe C.D."/>
            <person name="Tuck P."/>
            <person name="Blalock B.J."/>
            <person name="Lin Y.Y."/>
            <person name="Smith M.E."/>
            <person name="Ochoa-Acuna H."/>
            <person name="Chen M.M."/>
            <person name="Childers C.P."/>
            <person name="Qu J."/>
            <person name="Dugan S."/>
            <person name="Lee S.L."/>
            <person name="Chao H."/>
            <person name="Dinh H."/>
            <person name="Han Y."/>
            <person name="Doddapaneni H."/>
            <person name="Worley K.C."/>
            <person name="Muzny D.M."/>
            <person name="Gibbs R.A."/>
            <person name="Richards S."/>
        </authorList>
    </citation>
    <scope>NUCLEOTIDE SEQUENCE</scope>
    <source>
        <strain evidence="9">HAZT.00-mixed</strain>
        <tissue evidence="9">Whole organism</tissue>
    </source>
</reference>
<dbReference type="GO" id="GO:0006693">
    <property type="term" value="P:prostaglandin metabolic process"/>
    <property type="evidence" value="ECO:0007669"/>
    <property type="project" value="TreeGrafter"/>
</dbReference>
<dbReference type="AlphaFoldDB" id="A0A6A0HCE4"/>
<feature type="domain" description="Oxidoreductase N-terminal" evidence="8">
    <location>
        <begin position="5"/>
        <end position="99"/>
    </location>
</feature>
<evidence type="ECO:0000313" key="9">
    <source>
        <dbReference type="EMBL" id="KAA0202665.1"/>
    </source>
</evidence>
<proteinExistence type="inferred from homology"/>
<evidence type="ECO:0000256" key="7">
    <source>
        <dbReference type="ARBA" id="ARBA00049070"/>
    </source>
</evidence>
<dbReference type="InterPro" id="IPR041694">
    <property type="entry name" value="ADH_N_2"/>
</dbReference>
<protein>
    <recommendedName>
        <fullName evidence="4">15-oxoprostaglandin 13-reductase</fullName>
        <ecNumber evidence="2">1.3.1.48</ecNumber>
    </recommendedName>
    <alternativeName>
        <fullName evidence="4">15-oxoprostaglandin 13-reductase</fullName>
    </alternativeName>
</protein>
<comment type="caution">
    <text evidence="9">The sequence shown here is derived from an EMBL/GenBank/DDBJ whole genome shotgun (WGS) entry which is preliminary data.</text>
</comment>
<evidence type="ECO:0000259" key="8">
    <source>
        <dbReference type="Pfam" id="PF16884"/>
    </source>
</evidence>
<evidence type="ECO:0000256" key="4">
    <source>
        <dbReference type="ARBA" id="ARBA00033119"/>
    </source>
</evidence>
<evidence type="ECO:0000256" key="1">
    <source>
        <dbReference type="ARBA" id="ARBA00010460"/>
    </source>
</evidence>
<comment type="catalytic activity">
    <reaction evidence="5">
        <text>13,14-dihydro-15-oxo-prostaglandin F1alpha + NADP(+) = 15-oxoprostaglandin F1alpha + NADPH + H(+)</text>
        <dbReference type="Rhea" id="RHEA:50592"/>
        <dbReference type="ChEBI" id="CHEBI:15378"/>
        <dbReference type="ChEBI" id="CHEBI:57783"/>
        <dbReference type="ChEBI" id="CHEBI:58349"/>
        <dbReference type="ChEBI" id="CHEBI:79072"/>
        <dbReference type="ChEBI" id="CHEBI:133411"/>
    </reaction>
    <physiologicalReaction direction="right-to-left" evidence="5">
        <dbReference type="Rhea" id="RHEA:50594"/>
    </physiologicalReaction>
</comment>
<dbReference type="PANTHER" id="PTHR43205">
    <property type="entry name" value="PROSTAGLANDIN REDUCTASE"/>
    <property type="match status" value="1"/>
</dbReference>
<evidence type="ECO:0000256" key="3">
    <source>
        <dbReference type="ARBA" id="ARBA00023002"/>
    </source>
</evidence>
<dbReference type="Gene3D" id="3.90.180.10">
    <property type="entry name" value="Medium-chain alcohol dehydrogenases, catalytic domain"/>
    <property type="match status" value="1"/>
</dbReference>
<dbReference type="EMBL" id="JQDR03003170">
    <property type="protein sequence ID" value="KAA0202665.1"/>
    <property type="molecule type" value="Genomic_DNA"/>
</dbReference>
<dbReference type="Pfam" id="PF16884">
    <property type="entry name" value="ADH_N_2"/>
    <property type="match status" value="1"/>
</dbReference>
<keyword evidence="3" id="KW-0560">Oxidoreductase</keyword>
<evidence type="ECO:0000256" key="6">
    <source>
        <dbReference type="ARBA" id="ARBA00048290"/>
    </source>
</evidence>
<dbReference type="EC" id="1.3.1.48" evidence="2"/>
<evidence type="ECO:0000256" key="2">
    <source>
        <dbReference type="ARBA" id="ARBA00011981"/>
    </source>
</evidence>
<comment type="catalytic activity">
    <reaction evidence="7">
        <text>13,14-dihydro-15-oxo-prostaglandin E1 + NADP(+) = 15-oxoprostaglandin E1 + NADPH + H(+)</text>
        <dbReference type="Rhea" id="RHEA:50584"/>
        <dbReference type="ChEBI" id="CHEBI:15378"/>
        <dbReference type="ChEBI" id="CHEBI:57401"/>
        <dbReference type="ChEBI" id="CHEBI:57783"/>
        <dbReference type="ChEBI" id="CHEBI:58349"/>
        <dbReference type="ChEBI" id="CHEBI:133408"/>
    </reaction>
    <physiologicalReaction direction="right-to-left" evidence="7">
        <dbReference type="Rhea" id="RHEA:50586"/>
    </physiologicalReaction>
</comment>
<gene>
    <name evidence="9" type="ORF">HAZT_HAZT003409</name>
</gene>
<dbReference type="PANTHER" id="PTHR43205:SF7">
    <property type="entry name" value="PROSTAGLANDIN REDUCTASE 1"/>
    <property type="match status" value="1"/>
</dbReference>
<name>A0A6A0HCE4_HYAAZ</name>
<comment type="similarity">
    <text evidence="1">Belongs to the NADP-dependent oxidoreductase L4BD family.</text>
</comment>
<reference evidence="9" key="3">
    <citation type="submission" date="2019-06" db="EMBL/GenBank/DDBJ databases">
        <authorList>
            <person name="Poynton C."/>
            <person name="Hasenbein S."/>
            <person name="Benoit J.B."/>
            <person name="Sepulveda M.S."/>
            <person name="Poelchau M.F."/>
            <person name="Murali S.C."/>
            <person name="Chen S."/>
            <person name="Glastad K.M."/>
            <person name="Werren J.H."/>
            <person name="Vineis J.H."/>
            <person name="Bowen J.L."/>
            <person name="Friedrich M."/>
            <person name="Jones J."/>
            <person name="Robertson H.M."/>
            <person name="Feyereisen R."/>
            <person name="Mechler-Hickson A."/>
            <person name="Mathers N."/>
            <person name="Lee C.E."/>
            <person name="Colbourne J.K."/>
            <person name="Biales A."/>
            <person name="Johnston J.S."/>
            <person name="Wellborn G.A."/>
            <person name="Rosendale A.J."/>
            <person name="Cridge A.G."/>
            <person name="Munoz-Torres M.C."/>
            <person name="Bain P.A."/>
            <person name="Manny A.R."/>
            <person name="Major K.M."/>
            <person name="Lambert F.N."/>
            <person name="Vulpe C.D."/>
            <person name="Tuck P."/>
            <person name="Blalock B.J."/>
            <person name="Lin Y.-Y."/>
            <person name="Smith M.E."/>
            <person name="Ochoa-Acuna H."/>
            <person name="Chen M.-J.M."/>
            <person name="Childers C.P."/>
            <person name="Qu J."/>
            <person name="Dugan S."/>
            <person name="Lee S.L."/>
            <person name="Chao H."/>
            <person name="Dinh H."/>
            <person name="Han Y."/>
            <person name="Doddapaneni H."/>
            <person name="Worley K.C."/>
            <person name="Muzny D.M."/>
            <person name="Gibbs R.A."/>
            <person name="Richards S."/>
        </authorList>
    </citation>
    <scope>NUCLEOTIDE SEQUENCE</scope>
    <source>
        <strain evidence="9">HAZT.00-mixed</strain>
        <tissue evidence="9">Whole organism</tissue>
    </source>
</reference>
<evidence type="ECO:0000256" key="5">
    <source>
        <dbReference type="ARBA" id="ARBA00047878"/>
    </source>
</evidence>
<accession>A0A6A0HCE4</accession>
<sequence>MVLAKTWILDKVPDGVPSEDNFKLVNEELPTPNDGEFIVEAEWLSVDPYMRYMIRDMKIGAIVTGSQVARVIESKNAEYPVGTRLVGQLGWRSHTLLPLKKADGTTADDLFSNFAPLLPEIEGLPHSTALGVLGMPG</sequence>
<dbReference type="Proteomes" id="UP000711488">
    <property type="component" value="Unassembled WGS sequence"/>
</dbReference>
<dbReference type="InterPro" id="IPR011032">
    <property type="entry name" value="GroES-like_sf"/>
</dbReference>